<gene>
    <name evidence="1" type="ORF">BJ138DRAFT_1166878</name>
</gene>
<evidence type="ECO:0000313" key="2">
    <source>
        <dbReference type="Proteomes" id="UP000790377"/>
    </source>
</evidence>
<evidence type="ECO:0000313" key="1">
    <source>
        <dbReference type="EMBL" id="KAH7904249.1"/>
    </source>
</evidence>
<protein>
    <submittedName>
        <fullName evidence="1">Uncharacterized protein</fullName>
    </submittedName>
</protein>
<keyword evidence="2" id="KW-1185">Reference proteome</keyword>
<accession>A0ACB7ZUA0</accession>
<organism evidence="1 2">
    <name type="scientific">Hygrophoropsis aurantiaca</name>
    <dbReference type="NCBI Taxonomy" id="72124"/>
    <lineage>
        <taxon>Eukaryota</taxon>
        <taxon>Fungi</taxon>
        <taxon>Dikarya</taxon>
        <taxon>Basidiomycota</taxon>
        <taxon>Agaricomycotina</taxon>
        <taxon>Agaricomycetes</taxon>
        <taxon>Agaricomycetidae</taxon>
        <taxon>Boletales</taxon>
        <taxon>Coniophorineae</taxon>
        <taxon>Hygrophoropsidaceae</taxon>
        <taxon>Hygrophoropsis</taxon>
    </lineage>
</organism>
<comment type="caution">
    <text evidence="1">The sequence shown here is derived from an EMBL/GenBank/DDBJ whole genome shotgun (WGS) entry which is preliminary data.</text>
</comment>
<reference evidence="1" key="1">
    <citation type="journal article" date="2021" name="New Phytol.">
        <title>Evolutionary innovations through gain and loss of genes in the ectomycorrhizal Boletales.</title>
        <authorList>
            <person name="Wu G."/>
            <person name="Miyauchi S."/>
            <person name="Morin E."/>
            <person name="Kuo A."/>
            <person name="Drula E."/>
            <person name="Varga T."/>
            <person name="Kohler A."/>
            <person name="Feng B."/>
            <person name="Cao Y."/>
            <person name="Lipzen A."/>
            <person name="Daum C."/>
            <person name="Hundley H."/>
            <person name="Pangilinan J."/>
            <person name="Johnson J."/>
            <person name="Barry K."/>
            <person name="LaButti K."/>
            <person name="Ng V."/>
            <person name="Ahrendt S."/>
            <person name="Min B."/>
            <person name="Choi I.G."/>
            <person name="Park H."/>
            <person name="Plett J.M."/>
            <person name="Magnuson J."/>
            <person name="Spatafora J.W."/>
            <person name="Nagy L.G."/>
            <person name="Henrissat B."/>
            <person name="Grigoriev I.V."/>
            <person name="Yang Z.L."/>
            <person name="Xu J."/>
            <person name="Martin F.M."/>
        </authorList>
    </citation>
    <scope>NUCLEOTIDE SEQUENCE</scope>
    <source>
        <strain evidence="1">ATCC 28755</strain>
    </source>
</reference>
<dbReference type="Proteomes" id="UP000790377">
    <property type="component" value="Unassembled WGS sequence"/>
</dbReference>
<name>A0ACB7ZUA0_9AGAM</name>
<sequence>MRGIDNFSRCVTVLEGFPHLTCLTLRNEFRWTEATDKLSRRVALVHLKYLNASPTILRICKAPELRDLTLSFLGANADVSALLSFLAYSPHLCNLKFGFENTLNPQGRFTAIFERIPALICLQISYPSGLANYVCAINNLIEILNRGVQGPEGQPLLPHLRRLIILGGNTWSYIHDEIDGGALVDMLENRSRRFCKKDNSCSPHICAIRPDRCLDFIMLQGCKQIESEAFLRRLQRLQQHGLILGGSFLPRGHY</sequence>
<proteinExistence type="predicted"/>
<dbReference type="EMBL" id="MU268547">
    <property type="protein sequence ID" value="KAH7904249.1"/>
    <property type="molecule type" value="Genomic_DNA"/>
</dbReference>